<dbReference type="PANTHER" id="PTHR34501">
    <property type="entry name" value="PROTEIN YDDL-RELATED"/>
    <property type="match status" value="1"/>
</dbReference>
<organism evidence="13 14">
    <name type="scientific">Corticimicrobacter populi</name>
    <dbReference type="NCBI Taxonomy" id="2175229"/>
    <lineage>
        <taxon>Bacteria</taxon>
        <taxon>Pseudomonadati</taxon>
        <taxon>Pseudomonadota</taxon>
        <taxon>Betaproteobacteria</taxon>
        <taxon>Burkholderiales</taxon>
        <taxon>Alcaligenaceae</taxon>
        <taxon>Corticimicrobacter</taxon>
    </lineage>
</organism>
<comment type="subunit">
    <text evidence="2">Homotrimer.</text>
</comment>
<keyword evidence="8" id="KW-0626">Porin</keyword>
<dbReference type="PRINTS" id="PR00184">
    <property type="entry name" value="NEISSPPORIN"/>
</dbReference>
<keyword evidence="14" id="KW-1185">Reference proteome</keyword>
<dbReference type="InterPro" id="IPR002299">
    <property type="entry name" value="Porin_Neis"/>
</dbReference>
<comment type="subcellular location">
    <subcellularLocation>
        <location evidence="1">Cell outer membrane</location>
        <topology evidence="1">Multi-pass membrane protein</topology>
    </subcellularLocation>
</comment>
<evidence type="ECO:0000256" key="2">
    <source>
        <dbReference type="ARBA" id="ARBA00011233"/>
    </source>
</evidence>
<sequence length="363" mass="39273">MTKNHIALLLPALLALSTGAHAQQSSVTLYGLVDTGIFHERVKEDGITKQKNGLKSGGQGGSRWGLRGMEDLGNGYRVNFELESGFNMTNGEQSFSRLFGRAAWLGVSGDFGDVRFGRAMTVSTEFASSAISPFGGGFTQAALGRSGFRASDNPRYDNQVKYLSPIFSGFQLGLGYSFNTKGEQQDASDNSRAMNLAAKYASGAVTLVATYDRLWTPADDPNARGRNPSALQLGGNYNFGSFQLYAGWTRQSDGWVKSAEGAPTGSNYLGSAGYFDGHVDAYAIGTKFKVGGGSVLASYQYVDAGREAFPDRKNVNVYNLGYTYPLSKRTNLYAYGSLIDGDLYNFRHRSYSRLIGAGILHKF</sequence>
<evidence type="ECO:0000256" key="6">
    <source>
        <dbReference type="ARBA" id="ARBA00022729"/>
    </source>
</evidence>
<evidence type="ECO:0000256" key="1">
    <source>
        <dbReference type="ARBA" id="ARBA00004571"/>
    </source>
</evidence>
<proteinExistence type="predicted"/>
<name>A0A2V1JT21_9BURK</name>
<comment type="caution">
    <text evidence="13">The sequence shown here is derived from an EMBL/GenBank/DDBJ whole genome shotgun (WGS) entry which is preliminary data.</text>
</comment>
<evidence type="ECO:0000259" key="12">
    <source>
        <dbReference type="Pfam" id="PF13609"/>
    </source>
</evidence>
<keyword evidence="9" id="KW-0472">Membrane</keyword>
<evidence type="ECO:0000313" key="13">
    <source>
        <dbReference type="EMBL" id="PWF20865.1"/>
    </source>
</evidence>
<dbReference type="Proteomes" id="UP000245212">
    <property type="component" value="Unassembled WGS sequence"/>
</dbReference>
<keyword evidence="3" id="KW-0813">Transport</keyword>
<accession>A0A2V1JT21</accession>
<dbReference type="GO" id="GO:0006811">
    <property type="term" value="P:monoatomic ion transport"/>
    <property type="evidence" value="ECO:0007669"/>
    <property type="project" value="UniProtKB-KW"/>
</dbReference>
<evidence type="ECO:0000256" key="4">
    <source>
        <dbReference type="ARBA" id="ARBA00022452"/>
    </source>
</evidence>
<dbReference type="Pfam" id="PF13609">
    <property type="entry name" value="Porin_4"/>
    <property type="match status" value="1"/>
</dbReference>
<dbReference type="SUPFAM" id="SSF56935">
    <property type="entry name" value="Porins"/>
    <property type="match status" value="1"/>
</dbReference>
<feature type="signal peptide" evidence="11">
    <location>
        <begin position="1"/>
        <end position="22"/>
    </location>
</feature>
<dbReference type="GO" id="GO:0046930">
    <property type="term" value="C:pore complex"/>
    <property type="evidence" value="ECO:0007669"/>
    <property type="project" value="UniProtKB-KW"/>
</dbReference>
<feature type="domain" description="Porin" evidence="12">
    <location>
        <begin position="12"/>
        <end position="337"/>
    </location>
</feature>
<keyword evidence="6 11" id="KW-0732">Signal</keyword>
<keyword evidence="4" id="KW-1134">Transmembrane beta strand</keyword>
<dbReference type="RefSeq" id="WP_109063239.1">
    <property type="nucleotide sequence ID" value="NZ_QETA01000012.1"/>
</dbReference>
<evidence type="ECO:0000256" key="5">
    <source>
        <dbReference type="ARBA" id="ARBA00022692"/>
    </source>
</evidence>
<dbReference type="InterPro" id="IPR033900">
    <property type="entry name" value="Gram_neg_porin_domain"/>
</dbReference>
<evidence type="ECO:0000256" key="9">
    <source>
        <dbReference type="ARBA" id="ARBA00023136"/>
    </source>
</evidence>
<dbReference type="EMBL" id="QETA01000012">
    <property type="protein sequence ID" value="PWF20865.1"/>
    <property type="molecule type" value="Genomic_DNA"/>
</dbReference>
<dbReference type="CDD" id="cd00342">
    <property type="entry name" value="gram_neg_porins"/>
    <property type="match status" value="1"/>
</dbReference>
<evidence type="ECO:0000313" key="14">
    <source>
        <dbReference type="Proteomes" id="UP000245212"/>
    </source>
</evidence>
<dbReference type="GO" id="GO:0009279">
    <property type="term" value="C:cell outer membrane"/>
    <property type="evidence" value="ECO:0007669"/>
    <property type="project" value="UniProtKB-SubCell"/>
</dbReference>
<keyword evidence="5" id="KW-0812">Transmembrane</keyword>
<gene>
    <name evidence="13" type="ORF">DD235_16590</name>
</gene>
<dbReference type="GO" id="GO:0015288">
    <property type="term" value="F:porin activity"/>
    <property type="evidence" value="ECO:0007669"/>
    <property type="project" value="UniProtKB-KW"/>
</dbReference>
<dbReference type="PANTHER" id="PTHR34501:SF9">
    <property type="entry name" value="MAJOR OUTER MEMBRANE PROTEIN P.IA"/>
    <property type="match status" value="1"/>
</dbReference>
<evidence type="ECO:0000256" key="8">
    <source>
        <dbReference type="ARBA" id="ARBA00023114"/>
    </source>
</evidence>
<protein>
    <submittedName>
        <fullName evidence="13">Porin</fullName>
    </submittedName>
</protein>
<evidence type="ECO:0000256" key="7">
    <source>
        <dbReference type="ARBA" id="ARBA00023065"/>
    </source>
</evidence>
<evidence type="ECO:0000256" key="11">
    <source>
        <dbReference type="SAM" id="SignalP"/>
    </source>
</evidence>
<keyword evidence="7" id="KW-0406">Ion transport</keyword>
<keyword evidence="10" id="KW-0998">Cell outer membrane</keyword>
<dbReference type="AlphaFoldDB" id="A0A2V1JT21"/>
<dbReference type="Gene3D" id="2.40.160.10">
    <property type="entry name" value="Porin"/>
    <property type="match status" value="1"/>
</dbReference>
<reference evidence="14" key="1">
    <citation type="submission" date="2018-05" db="EMBL/GenBank/DDBJ databases">
        <authorList>
            <person name="Li Y."/>
        </authorList>
    </citation>
    <scope>NUCLEOTIDE SEQUENCE [LARGE SCALE GENOMIC DNA]</scope>
    <source>
        <strain evidence="14">3d-2-2</strain>
    </source>
</reference>
<feature type="chain" id="PRO_5016173334" evidence="11">
    <location>
        <begin position="23"/>
        <end position="363"/>
    </location>
</feature>
<dbReference type="InterPro" id="IPR023614">
    <property type="entry name" value="Porin_dom_sf"/>
</dbReference>
<evidence type="ECO:0000256" key="3">
    <source>
        <dbReference type="ARBA" id="ARBA00022448"/>
    </source>
</evidence>
<evidence type="ECO:0000256" key="10">
    <source>
        <dbReference type="ARBA" id="ARBA00023237"/>
    </source>
</evidence>
<dbReference type="InterPro" id="IPR050298">
    <property type="entry name" value="Gram-neg_bact_OMP"/>
</dbReference>